<evidence type="ECO:0000313" key="14">
    <source>
        <dbReference type="Proteomes" id="UP000298438"/>
    </source>
</evidence>
<dbReference type="Gene3D" id="3.90.230.10">
    <property type="entry name" value="Creatinase/methionine aminopeptidase superfamily"/>
    <property type="match status" value="1"/>
</dbReference>
<dbReference type="RefSeq" id="WP_135206705.1">
    <property type="nucleotide sequence ID" value="NZ_SPVF01000107.1"/>
</dbReference>
<proteinExistence type="inferred from homology"/>
<evidence type="ECO:0000256" key="5">
    <source>
        <dbReference type="ARBA" id="ARBA00022670"/>
    </source>
</evidence>
<evidence type="ECO:0000256" key="4">
    <source>
        <dbReference type="ARBA" id="ARBA00012574"/>
    </source>
</evidence>
<dbReference type="InterPro" id="IPR001131">
    <property type="entry name" value="Peptidase_M24B_aminopep-P_CS"/>
</dbReference>
<dbReference type="PROSITE" id="PS00491">
    <property type="entry name" value="PROLINE_PEPTIDASE"/>
    <property type="match status" value="1"/>
</dbReference>
<dbReference type="SUPFAM" id="SSF55920">
    <property type="entry name" value="Creatinase/aminopeptidase"/>
    <property type="match status" value="1"/>
</dbReference>
<dbReference type="EMBL" id="SPVF01000107">
    <property type="protein sequence ID" value="TFW22373.1"/>
    <property type="molecule type" value="Genomic_DNA"/>
</dbReference>
<dbReference type="EC" id="3.4.11.9" evidence="4"/>
<keyword evidence="13" id="KW-0031">Aminopeptidase</keyword>
<dbReference type="SUPFAM" id="SSF53092">
    <property type="entry name" value="Creatinase/prolidase N-terminal domain"/>
    <property type="match status" value="1"/>
</dbReference>
<keyword evidence="11" id="KW-0732">Signal</keyword>
<evidence type="ECO:0000256" key="8">
    <source>
        <dbReference type="ARBA" id="ARBA00023049"/>
    </source>
</evidence>
<dbReference type="Proteomes" id="UP000298438">
    <property type="component" value="Unassembled WGS sequence"/>
</dbReference>
<evidence type="ECO:0000256" key="10">
    <source>
        <dbReference type="RuleBase" id="RU000590"/>
    </source>
</evidence>
<feature type="signal peptide" evidence="11">
    <location>
        <begin position="1"/>
        <end position="23"/>
    </location>
</feature>
<dbReference type="InterPro" id="IPR052433">
    <property type="entry name" value="X-Pro_dipept-like"/>
</dbReference>
<dbReference type="Pfam" id="PF05195">
    <property type="entry name" value="AMP_N"/>
    <property type="match status" value="1"/>
</dbReference>
<comment type="similarity">
    <text evidence="3 10">Belongs to the peptidase M24B family.</text>
</comment>
<dbReference type="OrthoDB" id="9806388at2"/>
<dbReference type="Gene3D" id="3.40.350.10">
    <property type="entry name" value="Creatinase/prolidase N-terminal domain"/>
    <property type="match status" value="1"/>
</dbReference>
<dbReference type="GO" id="GO:0070006">
    <property type="term" value="F:metalloaminopeptidase activity"/>
    <property type="evidence" value="ECO:0007669"/>
    <property type="project" value="InterPro"/>
</dbReference>
<dbReference type="InterPro" id="IPR000994">
    <property type="entry name" value="Pept_M24"/>
</dbReference>
<comment type="caution">
    <text evidence="13">The sequence shown here is derived from an EMBL/GenBank/DDBJ whole genome shotgun (WGS) entry which is preliminary data.</text>
</comment>
<keyword evidence="9" id="KW-0464">Manganese</keyword>
<dbReference type="PANTHER" id="PTHR43226">
    <property type="entry name" value="XAA-PRO AMINOPEPTIDASE 3"/>
    <property type="match status" value="1"/>
</dbReference>
<sequence length="435" mass="47753">MIRVLTLAAAAALSLALPATSFAADPAVPKLSEPGQNLPASVFAARREALMKAMGNEGVAVIFAEGSEDFTGFRQSSDFYYLTGVEEKGAVLVLAPKERTYKEFLYLPSRDPEAERWIGERLPLGAELRARYGFQKIYRGTPGGALVDLASRSPILWQVMRPSGGEARPKDLELYSKVQSKVPGVSVKTLGYTLGKMRSKHDEAELAIMQKSIRITEEGHRAAWSLVRPGATEGAVRAEAERVWRTADSRRPAYETIVGSGPNSTILHYPRSERVMQAGELLLMDMGTEYAHYATDITRTLPVSGKFTPEQRKVYDVVLKAQAAAFALAKPGAYYEDLDAAARKVIDDAGYGDYFIHGLGHFVGLDVHDAGAYHDKLEPGMVLTLEPGVYIPGKNIGIRIEDEILITKDGARYLTDGLPKTADDIEHWMAQHVKR</sequence>
<comment type="cofactor">
    <cofactor evidence="2">
        <name>Mn(2+)</name>
        <dbReference type="ChEBI" id="CHEBI:29035"/>
    </cofactor>
</comment>
<dbReference type="SMART" id="SM01011">
    <property type="entry name" value="AMP_N"/>
    <property type="match status" value="1"/>
</dbReference>
<evidence type="ECO:0000256" key="3">
    <source>
        <dbReference type="ARBA" id="ARBA00008766"/>
    </source>
</evidence>
<dbReference type="PANTHER" id="PTHR43226:SF4">
    <property type="entry name" value="XAA-PRO AMINOPEPTIDASE 3"/>
    <property type="match status" value="1"/>
</dbReference>
<comment type="catalytic activity">
    <reaction evidence="1">
        <text>Release of any N-terminal amino acid, including proline, that is linked to proline, even from a dipeptide or tripeptide.</text>
        <dbReference type="EC" id="3.4.11.9"/>
    </reaction>
</comment>
<feature type="chain" id="PRO_5021505163" description="Xaa-Pro aminopeptidase" evidence="11">
    <location>
        <begin position="24"/>
        <end position="435"/>
    </location>
</feature>
<evidence type="ECO:0000256" key="7">
    <source>
        <dbReference type="ARBA" id="ARBA00022801"/>
    </source>
</evidence>
<dbReference type="InterPro" id="IPR007865">
    <property type="entry name" value="Aminopep_P_N"/>
</dbReference>
<evidence type="ECO:0000259" key="12">
    <source>
        <dbReference type="SMART" id="SM01011"/>
    </source>
</evidence>
<dbReference type="InterPro" id="IPR029149">
    <property type="entry name" value="Creatin/AminoP/Spt16_N"/>
</dbReference>
<dbReference type="Pfam" id="PF00557">
    <property type="entry name" value="Peptidase_M24"/>
    <property type="match status" value="1"/>
</dbReference>
<dbReference type="GO" id="GO:0006508">
    <property type="term" value="P:proteolysis"/>
    <property type="evidence" value="ECO:0007669"/>
    <property type="project" value="UniProtKB-KW"/>
</dbReference>
<reference evidence="13 14" key="1">
    <citation type="submission" date="2019-03" db="EMBL/GenBank/DDBJ databases">
        <title>Draft Genome Sequence of Massilia arenosa sp. nov., a Novel Massilia Species Isolated from a Sandy-loam Maize Soil.</title>
        <authorList>
            <person name="Raths R."/>
            <person name="Peta V."/>
            <person name="Bucking H."/>
        </authorList>
    </citation>
    <scope>NUCLEOTIDE SEQUENCE [LARGE SCALE GENOMIC DNA]</scope>
    <source>
        <strain evidence="13 14">MC02</strain>
    </source>
</reference>
<keyword evidence="14" id="KW-1185">Reference proteome</keyword>
<evidence type="ECO:0000256" key="6">
    <source>
        <dbReference type="ARBA" id="ARBA00022723"/>
    </source>
</evidence>
<evidence type="ECO:0000256" key="1">
    <source>
        <dbReference type="ARBA" id="ARBA00001424"/>
    </source>
</evidence>
<evidence type="ECO:0000256" key="11">
    <source>
        <dbReference type="SAM" id="SignalP"/>
    </source>
</evidence>
<keyword evidence="8" id="KW-0482">Metalloprotease</keyword>
<evidence type="ECO:0000256" key="2">
    <source>
        <dbReference type="ARBA" id="ARBA00001936"/>
    </source>
</evidence>
<keyword evidence="5" id="KW-0645">Protease</keyword>
<accession>A0A4Y9SIZ2</accession>
<evidence type="ECO:0000256" key="9">
    <source>
        <dbReference type="ARBA" id="ARBA00023211"/>
    </source>
</evidence>
<dbReference type="GO" id="GO:0030145">
    <property type="term" value="F:manganese ion binding"/>
    <property type="evidence" value="ECO:0007669"/>
    <property type="project" value="InterPro"/>
</dbReference>
<feature type="domain" description="Aminopeptidase P N-terminal" evidence="12">
    <location>
        <begin position="38"/>
        <end position="166"/>
    </location>
</feature>
<name>A0A4Y9SIZ2_9BURK</name>
<keyword evidence="7" id="KW-0378">Hydrolase</keyword>
<keyword evidence="6 10" id="KW-0479">Metal-binding</keyword>
<organism evidence="13 14">
    <name type="scientific">Zemynaea arenosa</name>
    <dbReference type="NCBI Taxonomy" id="2561931"/>
    <lineage>
        <taxon>Bacteria</taxon>
        <taxon>Pseudomonadati</taxon>
        <taxon>Pseudomonadota</taxon>
        <taxon>Betaproteobacteria</taxon>
        <taxon>Burkholderiales</taxon>
        <taxon>Oxalobacteraceae</taxon>
        <taxon>Telluria group</taxon>
        <taxon>Zemynaea</taxon>
    </lineage>
</organism>
<dbReference type="InterPro" id="IPR036005">
    <property type="entry name" value="Creatinase/aminopeptidase-like"/>
</dbReference>
<protein>
    <recommendedName>
        <fullName evidence="4">Xaa-Pro aminopeptidase</fullName>
        <ecNumber evidence="4">3.4.11.9</ecNumber>
    </recommendedName>
</protein>
<dbReference type="AlphaFoldDB" id="A0A4Y9SIZ2"/>
<gene>
    <name evidence="13" type="ORF">E4L96_08075</name>
</gene>
<evidence type="ECO:0000313" key="13">
    <source>
        <dbReference type="EMBL" id="TFW22373.1"/>
    </source>
</evidence>